<name>A0ACB9UTH2_9CETA</name>
<comment type="caution">
    <text evidence="1">The sequence shown here is derived from an EMBL/GenBank/DDBJ whole genome shotgun (WGS) entry which is preliminary data.</text>
</comment>
<keyword evidence="2" id="KW-1185">Reference proteome</keyword>
<gene>
    <name evidence="1" type="ORF">MJG53_010305</name>
</gene>
<sequence>MGSVREIDASQICAKYILCQFKETPHIIPVEKTEHTYSNQPKPFQKSRLKEKRGTARPNTCYSEEVKVYVKSQAHSKERKHSQGEKERRRKGKAKHTGMRGFGPHFAQTGCVALCRINAYSSSYLHQLPGQMQPLEITGITQGILKTLSRLRYKVVKMRMDWSITKRSVEMMPLLTLESVHQKDVFRDLPGGTVDKNPPVNAGISLVQEIPHTMEQLSLCTPATVYPTEACVLQLLKSKHLEPVLHDRRSHHNEKPVHHNFD</sequence>
<proteinExistence type="predicted"/>
<protein>
    <submittedName>
        <fullName evidence="1">Uncharacterized protein</fullName>
    </submittedName>
</protein>
<accession>A0ACB9UTH2</accession>
<organism evidence="1 2">
    <name type="scientific">Ovis ammon polii x Ovis aries</name>
    <dbReference type="NCBI Taxonomy" id="2918886"/>
    <lineage>
        <taxon>Eukaryota</taxon>
        <taxon>Metazoa</taxon>
        <taxon>Chordata</taxon>
        <taxon>Craniata</taxon>
        <taxon>Vertebrata</taxon>
        <taxon>Euteleostomi</taxon>
        <taxon>Mammalia</taxon>
        <taxon>Eutheria</taxon>
        <taxon>Laurasiatheria</taxon>
        <taxon>Artiodactyla</taxon>
        <taxon>Ruminantia</taxon>
        <taxon>Pecora</taxon>
        <taxon>Bovidae</taxon>
        <taxon>Caprinae</taxon>
        <taxon>Ovis</taxon>
    </lineage>
</organism>
<reference evidence="1" key="1">
    <citation type="submission" date="2022-03" db="EMBL/GenBank/DDBJ databases">
        <title>Genomic analyses of argali, domestic sheep and their hybrids provide insights into chromosomal evolution, heterosis and genetic basis of agronomic traits.</title>
        <authorList>
            <person name="Li M."/>
        </authorList>
    </citation>
    <scope>NUCLEOTIDE SEQUENCE</scope>
    <source>
        <strain evidence="1">F1 hybrid</strain>
    </source>
</reference>
<evidence type="ECO:0000313" key="2">
    <source>
        <dbReference type="Proteomes" id="UP001057279"/>
    </source>
</evidence>
<dbReference type="EMBL" id="CM043036">
    <property type="protein sequence ID" value="KAI4580763.1"/>
    <property type="molecule type" value="Genomic_DNA"/>
</dbReference>
<evidence type="ECO:0000313" key="1">
    <source>
        <dbReference type="EMBL" id="KAI4580763.1"/>
    </source>
</evidence>
<dbReference type="Proteomes" id="UP001057279">
    <property type="component" value="Linkage Group LG11"/>
</dbReference>